<reference evidence="2 3" key="1">
    <citation type="submission" date="2020-03" db="EMBL/GenBank/DDBJ databases">
        <title>Sequencing the genomes of 1000 actinobacteria strains.</title>
        <authorList>
            <person name="Klenk H.-P."/>
        </authorList>
    </citation>
    <scope>NUCLEOTIDE SEQUENCE [LARGE SCALE GENOMIC DNA]</scope>
    <source>
        <strain evidence="2 3">DSM 18964</strain>
    </source>
</reference>
<feature type="transmembrane region" description="Helical" evidence="1">
    <location>
        <begin position="46"/>
        <end position="70"/>
    </location>
</feature>
<dbReference type="RefSeq" id="WP_167950566.1">
    <property type="nucleotide sequence ID" value="NZ_BAAAPQ010000025.1"/>
</dbReference>
<proteinExistence type="predicted"/>
<keyword evidence="1" id="KW-0472">Membrane</keyword>
<dbReference type="Proteomes" id="UP000576792">
    <property type="component" value="Unassembled WGS sequence"/>
</dbReference>
<evidence type="ECO:0000313" key="3">
    <source>
        <dbReference type="Proteomes" id="UP000576792"/>
    </source>
</evidence>
<gene>
    <name evidence="2" type="ORF">BKA07_001768</name>
</gene>
<sequence>MTEDRSRRGGRTWARIVGSAVLGCIGGVLAMIVLNDLVAGIWPEAVMVIAPLSLPVGALAGAGTAGVLAYRSSTGDR</sequence>
<accession>A0A846S184</accession>
<comment type="caution">
    <text evidence="2">The sequence shown here is derived from an EMBL/GenBank/DDBJ whole genome shotgun (WGS) entry which is preliminary data.</text>
</comment>
<name>A0A846S184_9MICO</name>
<organism evidence="2 3">
    <name type="scientific">Brevibacterium marinum</name>
    <dbReference type="NCBI Taxonomy" id="418643"/>
    <lineage>
        <taxon>Bacteria</taxon>
        <taxon>Bacillati</taxon>
        <taxon>Actinomycetota</taxon>
        <taxon>Actinomycetes</taxon>
        <taxon>Micrococcales</taxon>
        <taxon>Brevibacteriaceae</taxon>
        <taxon>Brevibacterium</taxon>
    </lineage>
</organism>
<protein>
    <submittedName>
        <fullName evidence="2">Uncharacterized protein</fullName>
    </submittedName>
</protein>
<dbReference type="EMBL" id="JAATJN010000001">
    <property type="protein sequence ID" value="NJC56733.1"/>
    <property type="molecule type" value="Genomic_DNA"/>
</dbReference>
<keyword evidence="1" id="KW-1133">Transmembrane helix</keyword>
<keyword evidence="3" id="KW-1185">Reference proteome</keyword>
<evidence type="ECO:0000256" key="1">
    <source>
        <dbReference type="SAM" id="Phobius"/>
    </source>
</evidence>
<feature type="transmembrane region" description="Helical" evidence="1">
    <location>
        <begin position="12"/>
        <end position="34"/>
    </location>
</feature>
<dbReference type="AlphaFoldDB" id="A0A846S184"/>
<evidence type="ECO:0000313" key="2">
    <source>
        <dbReference type="EMBL" id="NJC56733.1"/>
    </source>
</evidence>
<keyword evidence="1" id="KW-0812">Transmembrane</keyword>